<name>A0A4S2KVF8_9HYME</name>
<dbReference type="EMBL" id="QBLH01000831">
    <property type="protein sequence ID" value="TGZ54102.1"/>
    <property type="molecule type" value="Genomic_DNA"/>
</dbReference>
<evidence type="ECO:0000313" key="9">
    <source>
        <dbReference type="EMBL" id="TGZ54102.1"/>
    </source>
</evidence>
<evidence type="ECO:0000256" key="2">
    <source>
        <dbReference type="ARBA" id="ARBA00008612"/>
    </source>
</evidence>
<dbReference type="PANTHER" id="PTHR13295:SF4">
    <property type="entry name" value="GLUTAMATE--CYSTEINE LIGASE REGULATORY SUBUNIT"/>
    <property type="match status" value="1"/>
</dbReference>
<dbReference type="STRING" id="300112.A0A4S2KVF8"/>
<dbReference type="InterPro" id="IPR036812">
    <property type="entry name" value="NAD(P)_OxRdtase_dom_sf"/>
</dbReference>
<keyword evidence="9" id="KW-0436">Ligase</keyword>
<dbReference type="InterPro" id="IPR032963">
    <property type="entry name" value="Gclm"/>
</dbReference>
<evidence type="ECO:0000256" key="6">
    <source>
        <dbReference type="ARBA" id="ARBA00031154"/>
    </source>
</evidence>
<evidence type="ECO:0000313" key="10">
    <source>
        <dbReference type="Proteomes" id="UP000310200"/>
    </source>
</evidence>
<evidence type="ECO:0000256" key="1">
    <source>
        <dbReference type="ARBA" id="ARBA00005006"/>
    </source>
</evidence>
<evidence type="ECO:0000256" key="3">
    <source>
        <dbReference type="ARBA" id="ARBA00011532"/>
    </source>
</evidence>
<evidence type="ECO:0000256" key="4">
    <source>
        <dbReference type="ARBA" id="ARBA00022684"/>
    </source>
</evidence>
<dbReference type="UniPathway" id="UPA00142">
    <property type="reaction ID" value="UER00209"/>
</dbReference>
<evidence type="ECO:0000256" key="8">
    <source>
        <dbReference type="ARBA" id="ARBA00032926"/>
    </source>
</evidence>
<comment type="pathway">
    <text evidence="1">Sulfur metabolism; glutathione biosynthesis; glutathione from L-cysteine and L-glutamate: step 1/2.</text>
</comment>
<evidence type="ECO:0000256" key="7">
    <source>
        <dbReference type="ARBA" id="ARBA00031732"/>
    </source>
</evidence>
<dbReference type="Gene3D" id="3.20.20.100">
    <property type="entry name" value="NADP-dependent oxidoreductase domain"/>
    <property type="match status" value="1"/>
</dbReference>
<protein>
    <recommendedName>
        <fullName evidence="7">GCS light chain</fullName>
    </recommendedName>
    <alternativeName>
        <fullName evidence="5">Gamma-ECS regulatory subunit</fullName>
    </alternativeName>
    <alternativeName>
        <fullName evidence="8">Gamma-glutamylcysteine synthetase regulatory subunit</fullName>
    </alternativeName>
    <alternativeName>
        <fullName evidence="6">Glutamate--cysteine ligase modifier subunit</fullName>
    </alternativeName>
</protein>
<comment type="caution">
    <text evidence="9">The sequence shown here is derived from an EMBL/GenBank/DDBJ whole genome shotgun (WGS) entry which is preliminary data.</text>
</comment>
<proteinExistence type="inferred from homology"/>
<dbReference type="GO" id="GO:0030234">
    <property type="term" value="F:enzyme regulator activity"/>
    <property type="evidence" value="ECO:0007669"/>
    <property type="project" value="TreeGrafter"/>
</dbReference>
<comment type="subunit">
    <text evidence="3">Heterodimer of a catalytic heavy chain and a regulatory light chain.</text>
</comment>
<dbReference type="AlphaFoldDB" id="A0A4S2KVF8"/>
<evidence type="ECO:0000256" key="5">
    <source>
        <dbReference type="ARBA" id="ARBA00030406"/>
    </source>
</evidence>
<dbReference type="Proteomes" id="UP000310200">
    <property type="component" value="Unassembled WGS sequence"/>
</dbReference>
<sequence length="272" mass="30392">MLSHSLLVNTGNILSLSEARLKASQNSTDELIETLKIVLNDERSKGNDTTIVRIPVFGAIRECFSGAVDKFFCRLQLQINGKRDTSLQDVDRKDLKVTVKVFISSPDVDSLKEALDQALEALCTGTIESLVIAYKSAEGPEDILSSLKKIWSVVEEYVKADKLSSVGLSDINTNTFIELFQWADVKPNIVQINLATCCVVPPVLQEFTKENDIQLLTHSDPSQILPQEVLEKIFGSTAYLHWLIRYQIHLKCRGILSSKGYLLRINKSNVKP</sequence>
<dbReference type="GO" id="GO:0035226">
    <property type="term" value="F:glutamate-cysteine ligase catalytic subunit binding"/>
    <property type="evidence" value="ECO:0007669"/>
    <property type="project" value="InterPro"/>
</dbReference>
<keyword evidence="10" id="KW-1185">Reference proteome</keyword>
<accession>A0A4S2KVF8</accession>
<dbReference type="GO" id="GO:0017109">
    <property type="term" value="C:glutamate-cysteine ligase complex"/>
    <property type="evidence" value="ECO:0007669"/>
    <property type="project" value="TreeGrafter"/>
</dbReference>
<dbReference type="SUPFAM" id="SSF51430">
    <property type="entry name" value="NAD(P)-linked oxidoreductase"/>
    <property type="match status" value="1"/>
</dbReference>
<dbReference type="PANTHER" id="PTHR13295">
    <property type="entry name" value="GLUTAMATE CYSTEINE LIGASE REGULATORY SUBUNIT"/>
    <property type="match status" value="1"/>
</dbReference>
<gene>
    <name evidence="9" type="ORF">DBV15_00348</name>
</gene>
<comment type="similarity">
    <text evidence="2">Belongs to the aldo/keto reductase family. Glutamate--cysteine ligase light chain subfamily.</text>
</comment>
<organism evidence="9 10">
    <name type="scientific">Temnothorax longispinosus</name>
    <dbReference type="NCBI Taxonomy" id="300112"/>
    <lineage>
        <taxon>Eukaryota</taxon>
        <taxon>Metazoa</taxon>
        <taxon>Ecdysozoa</taxon>
        <taxon>Arthropoda</taxon>
        <taxon>Hexapoda</taxon>
        <taxon>Insecta</taxon>
        <taxon>Pterygota</taxon>
        <taxon>Neoptera</taxon>
        <taxon>Endopterygota</taxon>
        <taxon>Hymenoptera</taxon>
        <taxon>Apocrita</taxon>
        <taxon>Aculeata</taxon>
        <taxon>Formicoidea</taxon>
        <taxon>Formicidae</taxon>
        <taxon>Myrmicinae</taxon>
        <taxon>Temnothorax</taxon>
    </lineage>
</organism>
<keyword evidence="4" id="KW-0317">Glutathione biosynthesis</keyword>
<reference evidence="9 10" key="1">
    <citation type="journal article" date="2019" name="Philos. Trans. R. Soc. Lond., B, Biol. Sci.">
        <title>Ant behaviour and brain gene expression of defending hosts depend on the ecological success of the intruding social parasite.</title>
        <authorList>
            <person name="Kaur R."/>
            <person name="Stoldt M."/>
            <person name="Jongepier E."/>
            <person name="Feldmeyer B."/>
            <person name="Menzel F."/>
            <person name="Bornberg-Bauer E."/>
            <person name="Foitzik S."/>
        </authorList>
    </citation>
    <scope>NUCLEOTIDE SEQUENCE [LARGE SCALE GENOMIC DNA]</scope>
    <source>
        <tissue evidence="9">Whole body</tissue>
    </source>
</reference>
<dbReference type="GO" id="GO:0006750">
    <property type="term" value="P:glutathione biosynthetic process"/>
    <property type="evidence" value="ECO:0007669"/>
    <property type="project" value="UniProtKB-UniPathway"/>
</dbReference>
<dbReference type="GO" id="GO:0016874">
    <property type="term" value="F:ligase activity"/>
    <property type="evidence" value="ECO:0007669"/>
    <property type="project" value="UniProtKB-KW"/>
</dbReference>